<keyword evidence="6" id="KW-0411">Iron-sulfur</keyword>
<proteinExistence type="inferred from homology"/>
<dbReference type="Pfam" id="PF00694">
    <property type="entry name" value="Aconitase_C"/>
    <property type="match status" value="1"/>
</dbReference>
<dbReference type="SUPFAM" id="SSF52016">
    <property type="entry name" value="LeuD/IlvD-like"/>
    <property type="match status" value="1"/>
</dbReference>
<accession>A0A2I0JVL7</accession>
<evidence type="ECO:0000256" key="5">
    <source>
        <dbReference type="ARBA" id="ARBA00023004"/>
    </source>
</evidence>
<comment type="similarity">
    <text evidence="2">Belongs to the aconitase/IPM isomerase family.</text>
</comment>
<keyword evidence="3" id="KW-0004">4Fe-4S</keyword>
<evidence type="ECO:0000256" key="2">
    <source>
        <dbReference type="ARBA" id="ARBA00007185"/>
    </source>
</evidence>
<organism evidence="10 11">
    <name type="scientific">Punica granatum</name>
    <name type="common">Pomegranate</name>
    <dbReference type="NCBI Taxonomy" id="22663"/>
    <lineage>
        <taxon>Eukaryota</taxon>
        <taxon>Viridiplantae</taxon>
        <taxon>Streptophyta</taxon>
        <taxon>Embryophyta</taxon>
        <taxon>Tracheophyta</taxon>
        <taxon>Spermatophyta</taxon>
        <taxon>Magnoliopsida</taxon>
        <taxon>eudicotyledons</taxon>
        <taxon>Gunneridae</taxon>
        <taxon>Pentapetalae</taxon>
        <taxon>rosids</taxon>
        <taxon>malvids</taxon>
        <taxon>Myrtales</taxon>
        <taxon>Lythraceae</taxon>
        <taxon>Punica</taxon>
    </lineage>
</organism>
<dbReference type="Gene3D" id="3.30.499.10">
    <property type="entry name" value="Aconitase, domain 3"/>
    <property type="match status" value="2"/>
</dbReference>
<evidence type="ECO:0000259" key="8">
    <source>
        <dbReference type="Pfam" id="PF00330"/>
    </source>
</evidence>
<comment type="cofactor">
    <cofactor evidence="1">
        <name>[4Fe-4S] cluster</name>
        <dbReference type="ChEBI" id="CHEBI:49883"/>
    </cofactor>
</comment>
<gene>
    <name evidence="10" type="ORF">CRG98_019703</name>
</gene>
<keyword evidence="11" id="KW-1185">Reference proteome</keyword>
<dbReference type="InterPro" id="IPR018136">
    <property type="entry name" value="Aconitase_4Fe-4S_BS"/>
</dbReference>
<dbReference type="GO" id="GO:0051539">
    <property type="term" value="F:4 iron, 4 sulfur cluster binding"/>
    <property type="evidence" value="ECO:0007669"/>
    <property type="project" value="UniProtKB-KW"/>
</dbReference>
<dbReference type="GO" id="GO:0043436">
    <property type="term" value="P:oxoacid metabolic process"/>
    <property type="evidence" value="ECO:0007669"/>
    <property type="project" value="UniProtKB-ARBA"/>
</dbReference>
<dbReference type="InterPro" id="IPR015928">
    <property type="entry name" value="Aconitase/3IPM_dehydase_swvl"/>
</dbReference>
<feature type="non-terminal residue" evidence="10">
    <location>
        <position position="1"/>
    </location>
</feature>
<keyword evidence="4" id="KW-0479">Metal-binding</keyword>
<dbReference type="PROSITE" id="PS01244">
    <property type="entry name" value="ACONITASE_2"/>
    <property type="match status" value="1"/>
</dbReference>
<keyword evidence="5" id="KW-0408">Iron</keyword>
<dbReference type="STRING" id="22663.A0A2I0JVL7"/>
<feature type="domain" description="Aconitase/3-isopropylmalate dehydratase large subunit alpha/beta/alpha" evidence="8">
    <location>
        <begin position="22"/>
        <end position="156"/>
    </location>
</feature>
<evidence type="ECO:0008006" key="12">
    <source>
        <dbReference type="Google" id="ProtNLM"/>
    </source>
</evidence>
<dbReference type="Proteomes" id="UP000233551">
    <property type="component" value="Unassembled WGS sequence"/>
</dbReference>
<dbReference type="AlphaFoldDB" id="A0A2I0JVL7"/>
<evidence type="ECO:0000256" key="7">
    <source>
        <dbReference type="ARBA" id="ARBA00023239"/>
    </source>
</evidence>
<keyword evidence="7" id="KW-0456">Lyase</keyword>
<dbReference type="InterPro" id="IPR015931">
    <property type="entry name" value="Acnase/IPM_dHydase_lsu_aba_1/3"/>
</dbReference>
<evidence type="ECO:0000313" key="10">
    <source>
        <dbReference type="EMBL" id="PKI59930.1"/>
    </source>
</evidence>
<dbReference type="GO" id="GO:0016836">
    <property type="term" value="F:hydro-lyase activity"/>
    <property type="evidence" value="ECO:0007669"/>
    <property type="project" value="UniProtKB-ARBA"/>
</dbReference>
<dbReference type="Gene3D" id="3.20.19.10">
    <property type="entry name" value="Aconitase, domain 4"/>
    <property type="match status" value="1"/>
</dbReference>
<evidence type="ECO:0000256" key="6">
    <source>
        <dbReference type="ARBA" id="ARBA00023014"/>
    </source>
</evidence>
<feature type="domain" description="Aconitase A/isopropylmalate dehydratase small subunit swivel" evidence="9">
    <location>
        <begin position="285"/>
        <end position="397"/>
    </location>
</feature>
<dbReference type="FunFam" id="3.20.19.10:FF:000001">
    <property type="entry name" value="Aconitate hydratase"/>
    <property type="match status" value="1"/>
</dbReference>
<dbReference type="InterPro" id="IPR001030">
    <property type="entry name" value="Acoase/IPM_deHydtase_lsu_aba"/>
</dbReference>
<evidence type="ECO:0000313" key="11">
    <source>
        <dbReference type="Proteomes" id="UP000233551"/>
    </source>
</evidence>
<evidence type="ECO:0000259" key="9">
    <source>
        <dbReference type="Pfam" id="PF00694"/>
    </source>
</evidence>
<dbReference type="SUPFAM" id="SSF53732">
    <property type="entry name" value="Aconitase iron-sulfur domain"/>
    <property type="match status" value="1"/>
</dbReference>
<evidence type="ECO:0000256" key="3">
    <source>
        <dbReference type="ARBA" id="ARBA00022485"/>
    </source>
</evidence>
<dbReference type="PANTHER" id="PTHR11670">
    <property type="entry name" value="ACONITASE/IRON-RESPONSIVE ELEMENT FAMILY MEMBER"/>
    <property type="match status" value="1"/>
</dbReference>
<dbReference type="Pfam" id="PF00330">
    <property type="entry name" value="Aconitase"/>
    <property type="match status" value="1"/>
</dbReference>
<dbReference type="InterPro" id="IPR036008">
    <property type="entry name" value="Aconitase_4Fe-4S_dom"/>
</dbReference>
<protein>
    <recommendedName>
        <fullName evidence="12">Aconitate hydratase</fullName>
    </recommendedName>
</protein>
<comment type="caution">
    <text evidence="10">The sequence shown here is derived from an EMBL/GenBank/DDBJ whole genome shotgun (WGS) entry which is preliminary data.</text>
</comment>
<reference evidence="10 11" key="1">
    <citation type="submission" date="2017-11" db="EMBL/GenBank/DDBJ databases">
        <title>De-novo sequencing of pomegranate (Punica granatum L.) genome.</title>
        <authorList>
            <person name="Akparov Z."/>
            <person name="Amiraslanov A."/>
            <person name="Hajiyeva S."/>
            <person name="Abbasov M."/>
            <person name="Kaur K."/>
            <person name="Hamwieh A."/>
            <person name="Solovyev V."/>
            <person name="Salamov A."/>
            <person name="Braich B."/>
            <person name="Kosarev P."/>
            <person name="Mahmoud A."/>
            <person name="Hajiyev E."/>
            <person name="Babayeva S."/>
            <person name="Izzatullayeva V."/>
            <person name="Mammadov A."/>
            <person name="Mammadov A."/>
            <person name="Sharifova S."/>
            <person name="Ojaghi J."/>
            <person name="Eynullazada K."/>
            <person name="Bayramov B."/>
            <person name="Abdulazimova A."/>
            <person name="Shahmuradov I."/>
        </authorList>
    </citation>
    <scope>NUCLEOTIDE SEQUENCE [LARGE SCALE GENOMIC DNA]</scope>
    <source>
        <strain evidence="11">cv. AG2017</strain>
        <tissue evidence="10">Leaf</tissue>
    </source>
</reference>
<dbReference type="Gene3D" id="6.10.190.10">
    <property type="match status" value="1"/>
</dbReference>
<dbReference type="GO" id="GO:0046872">
    <property type="term" value="F:metal ion binding"/>
    <property type="evidence" value="ECO:0007669"/>
    <property type="project" value="UniProtKB-KW"/>
</dbReference>
<sequence length="457" mass="49724">GFAIPKEFRSKVVDFTFNGIPAQLRHGVVVIAAITSCTNTSNVKPWIKTSLAPGSGVVTKYLEKSDLQKYLNRLGFYTVGYGCTTCIGNSGDLDEAVASAITENEKNSRLVWNFISRYRGSSCIVRNRNFEGRIHLLTRANYLASPLLVVAYALAGTALDIDFASEPLGWAKDGKKVYLHDIWPTNNEIADVKHSHVLPALFRSTYEVITKGKAMWNELPVSSGTIYMWDLASTYIHKPPYFDGMIMSPPGAHSVRDAYCLLFFGDSVTTDHISPSGSIYKDSPAASRRGNGEVVAGGTFANIRIVNKLVDGEVGPFTIHIPSGEKMLVYNAAMRYKSEGQDTIVLAGADYGSGSSRDGAAKGPVLLGVKAVIVKSIEHIHRSNLVGMGIIPLCFKQGEDAKMLGLMGHEKYTIELPSNINEIKPGQDVKVVVDSNNSFTCTLRFDTEVSELLSGPL</sequence>
<evidence type="ECO:0000256" key="1">
    <source>
        <dbReference type="ARBA" id="ARBA00001966"/>
    </source>
</evidence>
<dbReference type="InterPro" id="IPR000573">
    <property type="entry name" value="AconitaseA/IPMdHydase_ssu_swvl"/>
</dbReference>
<evidence type="ECO:0000256" key="4">
    <source>
        <dbReference type="ARBA" id="ARBA00022723"/>
    </source>
</evidence>
<name>A0A2I0JVL7_PUNGR</name>
<dbReference type="InterPro" id="IPR006249">
    <property type="entry name" value="Aconitase/IRP2"/>
</dbReference>
<dbReference type="EMBL" id="PGOL01001226">
    <property type="protein sequence ID" value="PKI59930.1"/>
    <property type="molecule type" value="Genomic_DNA"/>
</dbReference>